<evidence type="ECO:0000256" key="1">
    <source>
        <dbReference type="SAM" id="MobiDB-lite"/>
    </source>
</evidence>
<proteinExistence type="predicted"/>
<reference evidence="2 3" key="2">
    <citation type="submission" date="2019-09" db="EMBL/GenBank/DDBJ databases">
        <authorList>
            <person name="Jin C."/>
        </authorList>
    </citation>
    <scope>NUCLEOTIDE SEQUENCE [LARGE SCALE GENOMIC DNA]</scope>
    <source>
        <strain evidence="2 3">BN140078</strain>
    </source>
</reference>
<sequence length="124" mass="14457">MSQSFRFKYDQMREGDPTQQNKSSENDSYSMESHVRNVCFVWLDGRRVFLNYGYLVSGDYDPVEGRIVLAFTSHVLTLTGIHLESLFYEFMQHVPRQIICTDPRYNATVERNTPTVNEIIIVPV</sequence>
<dbReference type="EMBL" id="VUOC01000003">
    <property type="protein sequence ID" value="KAA2241533.1"/>
    <property type="molecule type" value="Genomic_DNA"/>
</dbReference>
<gene>
    <name evidence="2" type="ORF">F0L74_16695</name>
</gene>
<feature type="compositionally biased region" description="Basic and acidic residues" evidence="1">
    <location>
        <begin position="7"/>
        <end position="16"/>
    </location>
</feature>
<name>A0A5B2VP86_9BACT</name>
<accession>A0A5B2VP86</accession>
<evidence type="ECO:0000313" key="3">
    <source>
        <dbReference type="Proteomes" id="UP000324611"/>
    </source>
</evidence>
<dbReference type="Proteomes" id="UP000324611">
    <property type="component" value="Unassembled WGS sequence"/>
</dbReference>
<reference evidence="2 3" key="1">
    <citation type="submission" date="2019-09" db="EMBL/GenBank/DDBJ databases">
        <title>Chitinophaga ginsengihumi sp. nov., isolated from soil of ginseng rhizosphere.</title>
        <authorList>
            <person name="Lee J."/>
        </authorList>
    </citation>
    <scope>NUCLEOTIDE SEQUENCE [LARGE SCALE GENOMIC DNA]</scope>
    <source>
        <strain evidence="2 3">BN140078</strain>
    </source>
</reference>
<feature type="region of interest" description="Disordered" evidence="1">
    <location>
        <begin position="1"/>
        <end position="31"/>
    </location>
</feature>
<keyword evidence="3" id="KW-1185">Reference proteome</keyword>
<evidence type="ECO:0000313" key="2">
    <source>
        <dbReference type="EMBL" id="KAA2241533.1"/>
    </source>
</evidence>
<dbReference type="AlphaFoldDB" id="A0A5B2VP86"/>
<organism evidence="2 3">
    <name type="scientific">Chitinophaga agrisoli</name>
    <dbReference type="NCBI Taxonomy" id="2607653"/>
    <lineage>
        <taxon>Bacteria</taxon>
        <taxon>Pseudomonadati</taxon>
        <taxon>Bacteroidota</taxon>
        <taxon>Chitinophagia</taxon>
        <taxon>Chitinophagales</taxon>
        <taxon>Chitinophagaceae</taxon>
        <taxon>Chitinophaga</taxon>
    </lineage>
</organism>
<comment type="caution">
    <text evidence="2">The sequence shown here is derived from an EMBL/GenBank/DDBJ whole genome shotgun (WGS) entry which is preliminary data.</text>
</comment>
<dbReference type="RefSeq" id="WP_149839047.1">
    <property type="nucleotide sequence ID" value="NZ_VUOC01000003.1"/>
</dbReference>
<protein>
    <submittedName>
        <fullName evidence="2">Uncharacterized protein</fullName>
    </submittedName>
</protein>
<feature type="compositionally biased region" description="Polar residues" evidence="1">
    <location>
        <begin position="17"/>
        <end position="31"/>
    </location>
</feature>